<evidence type="ECO:0000256" key="1">
    <source>
        <dbReference type="ARBA" id="ARBA00004141"/>
    </source>
</evidence>
<dbReference type="GO" id="GO:0008076">
    <property type="term" value="C:voltage-gated potassium channel complex"/>
    <property type="evidence" value="ECO:0007669"/>
    <property type="project" value="TreeGrafter"/>
</dbReference>
<proteinExistence type="inferred from homology"/>
<dbReference type="AlphaFoldDB" id="A0A8D0B0S2"/>
<keyword evidence="8" id="KW-0407">Ion channel</keyword>
<dbReference type="GO" id="GO:0015459">
    <property type="term" value="F:potassium channel regulator activity"/>
    <property type="evidence" value="ECO:0007669"/>
    <property type="project" value="TreeGrafter"/>
</dbReference>
<sequence length="205" mass="23201">MLRKKLVTAQKRGETRALCLGLAMVVCSGMMYFFIGVTIVPSYSKSVWTKEAVCRLIKASIKEKVHCSFNEGSGDENNFYYPCLEVYVNLTVLGQMVMLYNTEETVARNPKCFYIPPNMGSYNEVQKHVDTTMDYIKKKQTFTCYYDPSRTEASVISERLYDPRGLVITSLWPTLMLLGGLFIVILVKTSQCLSALAASQYKISI</sequence>
<dbReference type="GO" id="GO:0015269">
    <property type="term" value="F:calcium-activated potassium channel activity"/>
    <property type="evidence" value="ECO:0007669"/>
    <property type="project" value="InterPro"/>
</dbReference>
<accession>A0A8D0B0S2</accession>
<evidence type="ECO:0000313" key="12">
    <source>
        <dbReference type="Proteomes" id="UP000694421"/>
    </source>
</evidence>
<dbReference type="Ensembl" id="ENSSMRT00000002065.1">
    <property type="protein sequence ID" value="ENSSMRP00000001715.1"/>
    <property type="gene ID" value="ENSSMRG00000001503.1"/>
</dbReference>
<evidence type="ECO:0000313" key="11">
    <source>
        <dbReference type="Ensembl" id="ENSSMRP00000001715.1"/>
    </source>
</evidence>
<dbReference type="Proteomes" id="UP000694421">
    <property type="component" value="Unplaced"/>
</dbReference>
<keyword evidence="6 10" id="KW-0472">Membrane</keyword>
<evidence type="ECO:0000256" key="10">
    <source>
        <dbReference type="SAM" id="Phobius"/>
    </source>
</evidence>
<evidence type="ECO:0000256" key="6">
    <source>
        <dbReference type="ARBA" id="ARBA00023136"/>
    </source>
</evidence>
<evidence type="ECO:0000256" key="5">
    <source>
        <dbReference type="ARBA" id="ARBA00023065"/>
    </source>
</evidence>
<evidence type="ECO:0000256" key="3">
    <source>
        <dbReference type="ARBA" id="ARBA00022692"/>
    </source>
</evidence>
<dbReference type="GeneTree" id="ENSGT00950000183039"/>
<keyword evidence="7" id="KW-0325">Glycoprotein</keyword>
<dbReference type="GO" id="GO:0005513">
    <property type="term" value="P:detection of calcium ion"/>
    <property type="evidence" value="ECO:0007669"/>
    <property type="project" value="TreeGrafter"/>
</dbReference>
<keyword evidence="5" id="KW-0406">Ion transport</keyword>
<name>A0A8D0B0S2_SALMN</name>
<reference evidence="11" key="1">
    <citation type="submission" date="2025-08" db="UniProtKB">
        <authorList>
            <consortium name="Ensembl"/>
        </authorList>
    </citation>
    <scope>IDENTIFICATION</scope>
</reference>
<dbReference type="InterPro" id="IPR003930">
    <property type="entry name" value="K_chnl_Ca-activ_BK_bsu"/>
</dbReference>
<organism evidence="11 12">
    <name type="scientific">Salvator merianae</name>
    <name type="common">Argentine black and white tegu</name>
    <name type="synonym">Tupinambis merianae</name>
    <dbReference type="NCBI Taxonomy" id="96440"/>
    <lineage>
        <taxon>Eukaryota</taxon>
        <taxon>Metazoa</taxon>
        <taxon>Chordata</taxon>
        <taxon>Craniata</taxon>
        <taxon>Vertebrata</taxon>
        <taxon>Euteleostomi</taxon>
        <taxon>Lepidosauria</taxon>
        <taxon>Squamata</taxon>
        <taxon>Bifurcata</taxon>
        <taxon>Unidentata</taxon>
        <taxon>Episquamata</taxon>
        <taxon>Laterata</taxon>
        <taxon>Teiioidea</taxon>
        <taxon>Teiidae</taxon>
        <taxon>Salvator</taxon>
    </lineage>
</organism>
<evidence type="ECO:0000256" key="8">
    <source>
        <dbReference type="ARBA" id="ARBA00023303"/>
    </source>
</evidence>
<dbReference type="OMA" id="PYPCLQV"/>
<comment type="subcellular location">
    <subcellularLocation>
        <location evidence="1">Membrane</location>
        <topology evidence="1">Multi-pass membrane protein</topology>
    </subcellularLocation>
</comment>
<feature type="transmembrane region" description="Helical" evidence="10">
    <location>
        <begin position="166"/>
        <end position="187"/>
    </location>
</feature>
<evidence type="ECO:0000256" key="4">
    <source>
        <dbReference type="ARBA" id="ARBA00022989"/>
    </source>
</evidence>
<keyword evidence="2" id="KW-0813">Transport</keyword>
<evidence type="ECO:0000256" key="2">
    <source>
        <dbReference type="ARBA" id="ARBA00022448"/>
    </source>
</evidence>
<keyword evidence="4 10" id="KW-1133">Transmembrane helix</keyword>
<reference evidence="11" key="2">
    <citation type="submission" date="2025-09" db="UniProtKB">
        <authorList>
            <consortium name="Ensembl"/>
        </authorList>
    </citation>
    <scope>IDENTIFICATION</scope>
</reference>
<comment type="similarity">
    <text evidence="9">Belongs to the KCNMB (TC 8.A.14.1) family. KCNMB1 subfamily.</text>
</comment>
<dbReference type="PANTHER" id="PTHR10258">
    <property type="entry name" value="CALCIUM-ACTIVATED POTASSIUM CHANNEL SUBUNIT BETA"/>
    <property type="match status" value="1"/>
</dbReference>
<dbReference type="PRINTS" id="PR01450">
    <property type="entry name" value="BKCHANNELB"/>
</dbReference>
<keyword evidence="3 10" id="KW-0812">Transmembrane</keyword>
<dbReference type="PANTHER" id="PTHR10258:SF1">
    <property type="entry name" value="CALCIUM-ACTIVATED POTASSIUM CHANNEL SUBUNIT BETA-1"/>
    <property type="match status" value="1"/>
</dbReference>
<feature type="transmembrane region" description="Helical" evidence="10">
    <location>
        <begin position="20"/>
        <end position="40"/>
    </location>
</feature>
<protein>
    <submittedName>
        <fullName evidence="11">Potassium calcium-activated channel subfamily M regulatory beta subunit 1</fullName>
    </submittedName>
</protein>
<dbReference type="Pfam" id="PF03185">
    <property type="entry name" value="CaKB"/>
    <property type="match status" value="1"/>
</dbReference>
<evidence type="ECO:0000256" key="9">
    <source>
        <dbReference type="ARBA" id="ARBA00038155"/>
    </source>
</evidence>
<keyword evidence="12" id="KW-1185">Reference proteome</keyword>
<evidence type="ECO:0000256" key="7">
    <source>
        <dbReference type="ARBA" id="ARBA00023180"/>
    </source>
</evidence>